<organism evidence="1 2">
    <name type="scientific">Flavisolibacter ginsengisoli DSM 18119</name>
    <dbReference type="NCBI Taxonomy" id="1121884"/>
    <lineage>
        <taxon>Bacteria</taxon>
        <taxon>Pseudomonadati</taxon>
        <taxon>Bacteroidota</taxon>
        <taxon>Chitinophagia</taxon>
        <taxon>Chitinophagales</taxon>
        <taxon>Chitinophagaceae</taxon>
        <taxon>Flavisolibacter</taxon>
    </lineage>
</organism>
<evidence type="ECO:0000313" key="2">
    <source>
        <dbReference type="Proteomes" id="UP000184048"/>
    </source>
</evidence>
<proteinExistence type="predicted"/>
<keyword evidence="2" id="KW-1185">Reference proteome</keyword>
<dbReference type="Proteomes" id="UP000184048">
    <property type="component" value="Unassembled WGS sequence"/>
</dbReference>
<dbReference type="AlphaFoldDB" id="A0A1M5AB86"/>
<gene>
    <name evidence="1" type="ORF">SAMN02745131_02217</name>
</gene>
<dbReference type="EMBL" id="FQUU01000008">
    <property type="protein sequence ID" value="SHF27529.1"/>
    <property type="molecule type" value="Genomic_DNA"/>
</dbReference>
<sequence>MGMQRITSIFFLVIFATTYTDLGQLVKLPILVQHYFSHYQKNPVSFFNYLQEHYTYHGDDGDNKEDMQLPFKLAVPAPSLVASLPSAGQETIETPPVNQDTKFFPPISFVASIQVFSIFHPPRTVC</sequence>
<reference evidence="1 2" key="1">
    <citation type="submission" date="2016-11" db="EMBL/GenBank/DDBJ databases">
        <authorList>
            <person name="Jaros S."/>
            <person name="Januszkiewicz K."/>
            <person name="Wedrychowicz H."/>
        </authorList>
    </citation>
    <scope>NUCLEOTIDE SEQUENCE [LARGE SCALE GENOMIC DNA]</scope>
    <source>
        <strain evidence="1 2">DSM 18119</strain>
    </source>
</reference>
<accession>A0A1M5AB86</accession>
<protein>
    <submittedName>
        <fullName evidence="1">Uncharacterized protein</fullName>
    </submittedName>
</protein>
<dbReference type="STRING" id="1121884.SAMN02745131_02217"/>
<name>A0A1M5AB86_9BACT</name>
<evidence type="ECO:0000313" key="1">
    <source>
        <dbReference type="EMBL" id="SHF27529.1"/>
    </source>
</evidence>